<protein>
    <submittedName>
        <fullName evidence="2">Uncharacterized protein</fullName>
    </submittedName>
</protein>
<evidence type="ECO:0000313" key="3">
    <source>
        <dbReference type="Proteomes" id="UP001151760"/>
    </source>
</evidence>
<feature type="compositionally biased region" description="Low complexity" evidence="1">
    <location>
        <begin position="364"/>
        <end position="381"/>
    </location>
</feature>
<comment type="caution">
    <text evidence="2">The sequence shown here is derived from an EMBL/GenBank/DDBJ whole genome shotgun (WGS) entry which is preliminary data.</text>
</comment>
<sequence length="520" mass="59498">MFEKGGYDTWQIRMLLYIEGKENVHMLLDSLLLGPFKVKEITIPANEAIGHAEEKRMQTLADLTPDNKTIMGYDIKLADEFDRFTFEREETIQSYYMRFAKLINDINIIGLHVTKLQINIKFVNQLQPEWSRFITRVKQARNLHEVSYDQLRIHYFPRLRKDQDHFLTLKNTPYPHQQIRRIRYFGQHSEETRFTANTMYPEEPIRRIQWRFMNFPESNNRRAHAKLSQYAAILEAKKVLQVPQFNRKTLVISILRYKRSWTLSCGLCENLICDLELSGDHQPNPISDHHLVIFRRLVVPVTPEVGAAVVASPAGVLELDTHSSSEVDPLESSPPPVYVAPMVLPFLCLDDSESDTEIPERHVSPTTSTPEIPTTPILPTPSTIVAPSSKFPVIHVVAPPGTHRQRAILIRPGEDIPIGRLYRTHPCGPCRALTARNSVRPLPSHRLALRYTSHHLDHLTSGSSSSHSSSDHSSSRHSILGHSLSEHTPPDTTDTDSSTTIEFWFIHQLDRTPLCSEAYL</sequence>
<proteinExistence type="predicted"/>
<evidence type="ECO:0000313" key="2">
    <source>
        <dbReference type="EMBL" id="GJS54656.1"/>
    </source>
</evidence>
<feature type="region of interest" description="Disordered" evidence="1">
    <location>
        <begin position="357"/>
        <end position="381"/>
    </location>
</feature>
<gene>
    <name evidence="2" type="ORF">Tco_0628018</name>
</gene>
<reference evidence="2" key="1">
    <citation type="journal article" date="2022" name="Int. J. Mol. Sci.">
        <title>Draft Genome of Tanacetum Coccineum: Genomic Comparison of Closely Related Tanacetum-Family Plants.</title>
        <authorList>
            <person name="Yamashiro T."/>
            <person name="Shiraishi A."/>
            <person name="Nakayama K."/>
            <person name="Satake H."/>
        </authorList>
    </citation>
    <scope>NUCLEOTIDE SEQUENCE</scope>
</reference>
<feature type="region of interest" description="Disordered" evidence="1">
    <location>
        <begin position="458"/>
        <end position="496"/>
    </location>
</feature>
<reference evidence="2" key="2">
    <citation type="submission" date="2022-01" db="EMBL/GenBank/DDBJ databases">
        <authorList>
            <person name="Yamashiro T."/>
            <person name="Shiraishi A."/>
            <person name="Satake H."/>
            <person name="Nakayama K."/>
        </authorList>
    </citation>
    <scope>NUCLEOTIDE SEQUENCE</scope>
</reference>
<accession>A0ABQ4WP31</accession>
<dbReference type="EMBL" id="BQNB010008815">
    <property type="protein sequence ID" value="GJS54656.1"/>
    <property type="molecule type" value="Genomic_DNA"/>
</dbReference>
<keyword evidence="3" id="KW-1185">Reference proteome</keyword>
<name>A0ABQ4WP31_9ASTR</name>
<dbReference type="Proteomes" id="UP001151760">
    <property type="component" value="Unassembled WGS sequence"/>
</dbReference>
<evidence type="ECO:0000256" key="1">
    <source>
        <dbReference type="SAM" id="MobiDB-lite"/>
    </source>
</evidence>
<organism evidence="2 3">
    <name type="scientific">Tanacetum coccineum</name>
    <dbReference type="NCBI Taxonomy" id="301880"/>
    <lineage>
        <taxon>Eukaryota</taxon>
        <taxon>Viridiplantae</taxon>
        <taxon>Streptophyta</taxon>
        <taxon>Embryophyta</taxon>
        <taxon>Tracheophyta</taxon>
        <taxon>Spermatophyta</taxon>
        <taxon>Magnoliopsida</taxon>
        <taxon>eudicotyledons</taxon>
        <taxon>Gunneridae</taxon>
        <taxon>Pentapetalae</taxon>
        <taxon>asterids</taxon>
        <taxon>campanulids</taxon>
        <taxon>Asterales</taxon>
        <taxon>Asteraceae</taxon>
        <taxon>Asteroideae</taxon>
        <taxon>Anthemideae</taxon>
        <taxon>Anthemidinae</taxon>
        <taxon>Tanacetum</taxon>
    </lineage>
</organism>
<feature type="compositionally biased region" description="Low complexity" evidence="1">
    <location>
        <begin position="459"/>
        <end position="468"/>
    </location>
</feature>